<reference evidence="1" key="1">
    <citation type="submission" date="2019-03" db="EMBL/GenBank/DDBJ databases">
        <title>Largest Complete Mitochondrial Genome of a Gymnosperm, Sitka Spruce (Picea sitchensis), Indicates Complex Physical Structure.</title>
        <authorList>
            <person name="Jackman S.D."/>
            <person name="Coombe L."/>
            <person name="Warren R."/>
            <person name="Kirk H."/>
            <person name="Trinh E."/>
            <person name="McLeod T."/>
            <person name="Pleasance S."/>
            <person name="Pandoh P."/>
            <person name="Zhao Y."/>
            <person name="Coope R."/>
            <person name="Bousquet J."/>
            <person name="Bohlmann J.C."/>
            <person name="Jones S.J.M."/>
            <person name="Birol I."/>
        </authorList>
    </citation>
    <scope>NUCLEOTIDE SEQUENCE</scope>
    <source>
        <strain evidence="1">Q903</strain>
    </source>
</reference>
<geneLocation type="mitochondrion" evidence="1"/>
<dbReference type="AlphaFoldDB" id="A0A6B9XQR2"/>
<sequence length="64" mass="7540">MSNDAMLLVAFCLVNWKVNFDIRSLVYSYWSNESMLIPWSLLYALVGMRPFRINRSESGINIHR</sequence>
<name>A0A6B9XQR2_PICSI</name>
<protein>
    <submittedName>
        <fullName evidence="1">Uncharacterized protein</fullName>
    </submittedName>
</protein>
<keyword evidence="1" id="KW-0496">Mitochondrion</keyword>
<proteinExistence type="predicted"/>
<accession>A0A6B9XQR2</accession>
<organism evidence="1">
    <name type="scientific">Picea sitchensis</name>
    <name type="common">Sitka spruce</name>
    <name type="synonym">Pinus sitchensis</name>
    <dbReference type="NCBI Taxonomy" id="3332"/>
    <lineage>
        <taxon>Eukaryota</taxon>
        <taxon>Viridiplantae</taxon>
        <taxon>Streptophyta</taxon>
        <taxon>Embryophyta</taxon>
        <taxon>Tracheophyta</taxon>
        <taxon>Spermatophyta</taxon>
        <taxon>Pinopsida</taxon>
        <taxon>Pinidae</taxon>
        <taxon>Conifers I</taxon>
        <taxon>Pinales</taxon>
        <taxon>Pinaceae</taxon>
        <taxon>Picea</taxon>
    </lineage>
</organism>
<dbReference type="EMBL" id="MK697702">
    <property type="protein sequence ID" value="QHR91440.1"/>
    <property type="molecule type" value="Genomic_DNA"/>
</dbReference>
<evidence type="ECO:0000313" key="1">
    <source>
        <dbReference type="EMBL" id="QHR91440.1"/>
    </source>
</evidence>
<gene>
    <name evidence="1" type="primary">orf05506</name>
    <name evidence="1" type="ORF">Q903MT_gene5474</name>
</gene>